<keyword evidence="2 5" id="KW-0456">Lyase</keyword>
<dbReference type="EMBL" id="JAKLTR010000024">
    <property type="protein sequence ID" value="MCG2617728.1"/>
    <property type="molecule type" value="Genomic_DNA"/>
</dbReference>
<evidence type="ECO:0000256" key="3">
    <source>
        <dbReference type="ARBA" id="ARBA00023285"/>
    </source>
</evidence>
<evidence type="ECO:0000256" key="2">
    <source>
        <dbReference type="ARBA" id="ARBA00023239"/>
    </source>
</evidence>
<dbReference type="GO" id="GO:0008851">
    <property type="term" value="F:ethanolamine ammonia-lyase activity"/>
    <property type="evidence" value="ECO:0007669"/>
    <property type="project" value="UniProtKB-EC"/>
</dbReference>
<comment type="subunit">
    <text evidence="5">The basic unit is a heterodimer which dimerizes to form tetramers. The heterotetramers trimerize; 6 large subunits form a core ring with 6 small subunits projecting outwards.</text>
</comment>
<protein>
    <recommendedName>
        <fullName evidence="5">Ethanolamine ammonia-lyase small subunit</fullName>
        <shortName evidence="5">EAL small subunit</shortName>
        <ecNumber evidence="5">4.3.1.7</ecNumber>
    </recommendedName>
</protein>
<dbReference type="Proteomes" id="UP001165367">
    <property type="component" value="Unassembled WGS sequence"/>
</dbReference>
<feature type="binding site" evidence="5">
    <location>
        <position position="210"/>
    </location>
    <ligand>
        <name>adenosylcob(III)alamin</name>
        <dbReference type="ChEBI" id="CHEBI:18408"/>
    </ligand>
</feature>
<proteinExistence type="inferred from homology"/>
<feature type="binding site" evidence="5">
    <location>
        <position position="181"/>
    </location>
    <ligand>
        <name>adenosylcob(III)alamin</name>
        <dbReference type="ChEBI" id="CHEBI:18408"/>
    </ligand>
</feature>
<reference evidence="6" key="1">
    <citation type="submission" date="2022-01" db="EMBL/GenBank/DDBJ databases">
        <authorList>
            <person name="Jo J.-H."/>
            <person name="Im W.-T."/>
        </authorList>
    </citation>
    <scope>NUCLEOTIDE SEQUENCE</scope>
    <source>
        <strain evidence="6">NA20</strain>
    </source>
</reference>
<gene>
    <name evidence="5 6" type="primary">eutC</name>
    <name evidence="6" type="ORF">LZZ85_25730</name>
</gene>
<dbReference type="InterPro" id="IPR009246">
    <property type="entry name" value="EutC"/>
</dbReference>
<comment type="function">
    <text evidence="5">Catalyzes the deamination of various vicinal amino-alcohols to oxo compounds. Allows this organism to utilize ethanolamine as the sole source of nitrogen and carbon in the presence of external vitamin B12.</text>
</comment>
<dbReference type="Gene3D" id="1.10.30.40">
    <property type="entry name" value="Ethanolamine ammonia-lyase light chain (EutC), N-terminal domain"/>
    <property type="match status" value="1"/>
</dbReference>
<keyword evidence="1 5" id="KW-0846">Cobalamin</keyword>
<dbReference type="PANTHER" id="PTHR39330">
    <property type="entry name" value="ETHANOLAMINE AMMONIA-LYASE LIGHT CHAIN"/>
    <property type="match status" value="1"/>
</dbReference>
<dbReference type="EC" id="4.3.1.7" evidence="5"/>
<dbReference type="Gene3D" id="3.40.50.11240">
    <property type="entry name" value="Ethanolamine ammonia-lyase light chain (EutC)"/>
    <property type="match status" value="1"/>
</dbReference>
<dbReference type="NCBIfam" id="NF003971">
    <property type="entry name" value="PRK05465.1"/>
    <property type="match status" value="1"/>
</dbReference>
<dbReference type="InterPro" id="IPR042255">
    <property type="entry name" value="EutC_N"/>
</dbReference>
<evidence type="ECO:0000256" key="1">
    <source>
        <dbReference type="ARBA" id="ARBA00022628"/>
    </source>
</evidence>
<organism evidence="6 7">
    <name type="scientific">Terrimonas ginsenosidimutans</name>
    <dbReference type="NCBI Taxonomy" id="2908004"/>
    <lineage>
        <taxon>Bacteria</taxon>
        <taxon>Pseudomonadati</taxon>
        <taxon>Bacteroidota</taxon>
        <taxon>Chitinophagia</taxon>
        <taxon>Chitinophagales</taxon>
        <taxon>Chitinophagaceae</taxon>
        <taxon>Terrimonas</taxon>
    </lineage>
</organism>
<comment type="catalytic activity">
    <reaction evidence="5">
        <text>ethanolamine = acetaldehyde + NH4(+)</text>
        <dbReference type="Rhea" id="RHEA:15313"/>
        <dbReference type="ChEBI" id="CHEBI:15343"/>
        <dbReference type="ChEBI" id="CHEBI:28938"/>
        <dbReference type="ChEBI" id="CHEBI:57603"/>
        <dbReference type="EC" id="4.3.1.7"/>
    </reaction>
</comment>
<evidence type="ECO:0000313" key="6">
    <source>
        <dbReference type="EMBL" id="MCG2617728.1"/>
    </source>
</evidence>
<dbReference type="HAMAP" id="MF_00601">
    <property type="entry name" value="EutC"/>
    <property type="match status" value="1"/>
</dbReference>
<dbReference type="InterPro" id="IPR042251">
    <property type="entry name" value="EutC_C"/>
</dbReference>
<comment type="cofactor">
    <cofactor evidence="5">
        <name>adenosylcob(III)alamin</name>
        <dbReference type="ChEBI" id="CHEBI:18408"/>
    </cofactor>
    <text evidence="5">Binds between the large and small subunits.</text>
</comment>
<dbReference type="RefSeq" id="WP_237876544.1">
    <property type="nucleotide sequence ID" value="NZ_JAKLTR010000024.1"/>
</dbReference>
<dbReference type="PIRSF" id="PIRSF018982">
    <property type="entry name" value="EutC"/>
    <property type="match status" value="1"/>
</dbReference>
<comment type="caution">
    <text evidence="6">The sequence shown here is derived from an EMBL/GenBank/DDBJ whole genome shotgun (WGS) entry which is preliminary data.</text>
</comment>
<feature type="binding site" evidence="5">
    <location>
        <position position="160"/>
    </location>
    <ligand>
        <name>adenosylcob(III)alamin</name>
        <dbReference type="ChEBI" id="CHEBI:18408"/>
    </ligand>
</feature>
<keyword evidence="7" id="KW-1185">Reference proteome</keyword>
<sequence length="255" mass="27359">MKEMALSKTTVTEDPWSPLRRFTSARIALGRSGGALPLKEVLALKMAHAHARDAVYGVLNSGPLISSLHTFSKPVLLMKSQARNREQYLLDPGLGRQLDPGSPDLSRKPDQGGISIIIADGLSANAVNTHAIPLLEELVPMITTSGRKINSFTVVEQARVAIGDQIGHWCNAEMTVLLIGERPGLTVADSVGAYLTFNPLPGLTDESRNCVSNIHPAGLSYQNAASKIMFLINAAFQLGLTGISLKDEQDLLSPQ</sequence>
<dbReference type="Pfam" id="PF05985">
    <property type="entry name" value="EutC"/>
    <property type="match status" value="1"/>
</dbReference>
<keyword evidence="4 5" id="KW-1283">Bacterial microcompartment</keyword>
<evidence type="ECO:0000256" key="5">
    <source>
        <dbReference type="HAMAP-Rule" id="MF_00601"/>
    </source>
</evidence>
<name>A0ABS9KZP1_9BACT</name>
<dbReference type="PANTHER" id="PTHR39330:SF1">
    <property type="entry name" value="ETHANOLAMINE AMMONIA-LYASE SMALL SUBUNIT"/>
    <property type="match status" value="1"/>
</dbReference>
<evidence type="ECO:0000313" key="7">
    <source>
        <dbReference type="Proteomes" id="UP001165367"/>
    </source>
</evidence>
<comment type="pathway">
    <text evidence="5">Amine and polyamine degradation; ethanolamine degradation.</text>
</comment>
<comment type="similarity">
    <text evidence="5">Belongs to the EutC family.</text>
</comment>
<accession>A0ABS9KZP1</accession>
<evidence type="ECO:0000256" key="4">
    <source>
        <dbReference type="ARBA" id="ARBA00024446"/>
    </source>
</evidence>
<keyword evidence="3 5" id="KW-0170">Cobalt</keyword>
<comment type="subcellular location">
    <subcellularLocation>
        <location evidence="5">Bacterial microcompartment</location>
    </subcellularLocation>
</comment>